<name>A0A109L815_PSEFL</name>
<dbReference type="Gene3D" id="1.10.238.160">
    <property type="match status" value="1"/>
</dbReference>
<evidence type="ECO:0000313" key="1">
    <source>
        <dbReference type="EMBL" id="KWV82714.1"/>
    </source>
</evidence>
<evidence type="ECO:0000313" key="2">
    <source>
        <dbReference type="Proteomes" id="UP000063434"/>
    </source>
</evidence>
<dbReference type="InterPro" id="IPR052931">
    <property type="entry name" value="Prophage_regulatory_activator"/>
</dbReference>
<dbReference type="Proteomes" id="UP000063434">
    <property type="component" value="Unassembled WGS sequence"/>
</dbReference>
<dbReference type="PATRIC" id="fig|294.195.peg.910"/>
<organism evidence="1 2">
    <name type="scientific">Pseudomonas fluorescens</name>
    <dbReference type="NCBI Taxonomy" id="294"/>
    <lineage>
        <taxon>Bacteria</taxon>
        <taxon>Pseudomonadati</taxon>
        <taxon>Pseudomonadota</taxon>
        <taxon>Gammaproteobacteria</taxon>
        <taxon>Pseudomonadales</taxon>
        <taxon>Pseudomonadaceae</taxon>
        <taxon>Pseudomonas</taxon>
    </lineage>
</organism>
<comment type="caution">
    <text evidence="1">The sequence shown here is derived from an EMBL/GenBank/DDBJ whole genome shotgun (WGS) entry which is preliminary data.</text>
</comment>
<sequence length="71" mass="8233">MAMHVSNFDDVGDDDKILRLRDVESIVGLKRSTIYRKISEGLFPRQRLLCGSSVGWRNSEIQAWIRQREAL</sequence>
<dbReference type="PANTHER" id="PTHR36154">
    <property type="entry name" value="DNA-BINDING TRANSCRIPTIONAL ACTIVATOR ALPA"/>
    <property type="match status" value="1"/>
</dbReference>
<dbReference type="Pfam" id="PF05930">
    <property type="entry name" value="Phage_AlpA"/>
    <property type="match status" value="1"/>
</dbReference>
<protein>
    <submittedName>
        <fullName evidence="1">Prophage CP4-57 regulatory protein (AlpA)</fullName>
    </submittedName>
</protein>
<dbReference type="EMBL" id="LCYC01000008">
    <property type="protein sequence ID" value="KWV82714.1"/>
    <property type="molecule type" value="Genomic_DNA"/>
</dbReference>
<gene>
    <name evidence="1" type="ORF">PFL603g_00867</name>
</gene>
<proteinExistence type="predicted"/>
<dbReference type="PANTHER" id="PTHR36154:SF1">
    <property type="entry name" value="DNA-BINDING TRANSCRIPTIONAL ACTIVATOR ALPA"/>
    <property type="match status" value="1"/>
</dbReference>
<reference evidence="1 2" key="1">
    <citation type="submission" date="2015-05" db="EMBL/GenBank/DDBJ databases">
        <title>A genomic and transcriptomic approach to investigate the blue pigment phenotype in Pseudomonas fluorescens.</title>
        <authorList>
            <person name="Andreani N.A."/>
            <person name="Cardazzo B."/>
        </authorList>
    </citation>
    <scope>NUCLEOTIDE SEQUENCE [LARGE SCALE GENOMIC DNA]</scope>
    <source>
        <strain evidence="1 2">Ps_40</strain>
    </source>
</reference>
<dbReference type="RefSeq" id="WP_060765736.1">
    <property type="nucleotide sequence ID" value="NZ_LCYC01000008.1"/>
</dbReference>
<dbReference type="InterPro" id="IPR010260">
    <property type="entry name" value="AlpA"/>
</dbReference>
<dbReference type="AlphaFoldDB" id="A0A109L815"/>
<accession>A0A109L815</accession>